<feature type="domain" description="HTH cro/C1-type" evidence="3">
    <location>
        <begin position="19"/>
        <end position="79"/>
    </location>
</feature>
<sequence>MSDTAKATETPMHTVGDSLRDARAAANLSVSEVASKLNLTISAVESLEANQFERLPGNTFARGYIRSYAKILGLDADQLARTFDQQVGSSAAQGAVHSIDRVGEVRSVSRGMLQFSAFVILLIILTAAYYAWQTFMVEQPEIGNKTAVFERVEVERADGSVHVQTLDELEDQAVAFALEANSAAEVLTLEVESGNDTDVEQPSASATDSETTDADARLPDQGALAEPDSATSQSQTAAESVTLAPGMGNAELSFVHDCWVRVADADGKEISSGLKRAGEQLNITGKAPLDVHLGYAKGVSILYNGEPVDFSAAVRGETARIKLGQ</sequence>
<keyword evidence="2" id="KW-0812">Transmembrane</keyword>
<dbReference type="EMBL" id="CP114976">
    <property type="protein sequence ID" value="WBE26454.1"/>
    <property type="molecule type" value="Genomic_DNA"/>
</dbReference>
<gene>
    <name evidence="4" type="ORF">O6P33_06460</name>
</gene>
<evidence type="ECO:0000313" key="4">
    <source>
        <dbReference type="EMBL" id="WBE26454.1"/>
    </source>
</evidence>
<dbReference type="InterPro" id="IPR050400">
    <property type="entry name" value="Bact_Cytoskel_RodZ"/>
</dbReference>
<organism evidence="4 5">
    <name type="scientific">Denitrificimonas caeni</name>
    <dbReference type="NCBI Taxonomy" id="521720"/>
    <lineage>
        <taxon>Bacteria</taxon>
        <taxon>Pseudomonadati</taxon>
        <taxon>Pseudomonadota</taxon>
        <taxon>Gammaproteobacteria</taxon>
        <taxon>Pseudomonadales</taxon>
        <taxon>Pseudomonadaceae</taxon>
        <taxon>Denitrificimonas</taxon>
    </lineage>
</organism>
<evidence type="ECO:0000256" key="1">
    <source>
        <dbReference type="SAM" id="MobiDB-lite"/>
    </source>
</evidence>
<dbReference type="CDD" id="cd00093">
    <property type="entry name" value="HTH_XRE"/>
    <property type="match status" value="1"/>
</dbReference>
<evidence type="ECO:0000313" key="5">
    <source>
        <dbReference type="Proteomes" id="UP001212189"/>
    </source>
</evidence>
<accession>A0AAF0AJW5</accession>
<dbReference type="RefSeq" id="WP_269819376.1">
    <property type="nucleotide sequence ID" value="NZ_CP114976.1"/>
</dbReference>
<feature type="transmembrane region" description="Helical" evidence="2">
    <location>
        <begin position="111"/>
        <end position="132"/>
    </location>
</feature>
<dbReference type="Proteomes" id="UP001212189">
    <property type="component" value="Chromosome"/>
</dbReference>
<dbReference type="SUPFAM" id="SSF47413">
    <property type="entry name" value="lambda repressor-like DNA-binding domains"/>
    <property type="match status" value="1"/>
</dbReference>
<dbReference type="AlphaFoldDB" id="A0AAF0AJW5"/>
<protein>
    <submittedName>
        <fullName evidence="4">Helix-turn-helix domain-containing protein</fullName>
    </submittedName>
</protein>
<dbReference type="InterPro" id="IPR001387">
    <property type="entry name" value="Cro/C1-type_HTH"/>
</dbReference>
<reference evidence="4 5" key="1">
    <citation type="submission" date="2022-12" db="EMBL/GenBank/DDBJ databases">
        <title>Coexistence and Characterization of a Novel Tigecycline Resistance gene tet(X) variant and blaNDM-1 in a Pseudomonas caeni Isolate of Chicken Origin.</title>
        <authorList>
            <person name="Lu X."/>
            <person name="Zhang L."/>
            <person name="Li R."/>
            <person name="Wang Z."/>
        </authorList>
    </citation>
    <scope>NUCLEOTIDE SEQUENCE [LARGE SCALE GENOMIC DNA]</scope>
    <source>
        <strain evidence="4 5">CE14</strain>
    </source>
</reference>
<dbReference type="Pfam" id="PF13413">
    <property type="entry name" value="HTH_25"/>
    <property type="match status" value="1"/>
</dbReference>
<dbReference type="PROSITE" id="PS50943">
    <property type="entry name" value="HTH_CROC1"/>
    <property type="match status" value="1"/>
</dbReference>
<keyword evidence="2" id="KW-0472">Membrane</keyword>
<keyword evidence="5" id="KW-1185">Reference proteome</keyword>
<dbReference type="Pfam" id="PF13464">
    <property type="entry name" value="RodZ_C"/>
    <property type="match status" value="1"/>
</dbReference>
<dbReference type="KEGG" id="dce:O6P33_06460"/>
<feature type="compositionally biased region" description="Polar residues" evidence="1">
    <location>
        <begin position="200"/>
        <end position="209"/>
    </location>
</feature>
<dbReference type="InterPro" id="IPR010982">
    <property type="entry name" value="Lambda_DNA-bd_dom_sf"/>
</dbReference>
<dbReference type="PANTHER" id="PTHR34475">
    <property type="match status" value="1"/>
</dbReference>
<dbReference type="PANTHER" id="PTHR34475:SF1">
    <property type="entry name" value="CYTOSKELETON PROTEIN RODZ"/>
    <property type="match status" value="1"/>
</dbReference>
<name>A0AAF0AJW5_9GAMM</name>
<keyword evidence="2" id="KW-1133">Transmembrane helix</keyword>
<proteinExistence type="predicted"/>
<dbReference type="InterPro" id="IPR025194">
    <property type="entry name" value="RodZ-like_C"/>
</dbReference>
<evidence type="ECO:0000256" key="2">
    <source>
        <dbReference type="SAM" id="Phobius"/>
    </source>
</evidence>
<evidence type="ECO:0000259" key="3">
    <source>
        <dbReference type="PROSITE" id="PS50943"/>
    </source>
</evidence>
<dbReference type="GO" id="GO:0003677">
    <property type="term" value="F:DNA binding"/>
    <property type="evidence" value="ECO:0007669"/>
    <property type="project" value="InterPro"/>
</dbReference>
<dbReference type="SMART" id="SM00530">
    <property type="entry name" value="HTH_XRE"/>
    <property type="match status" value="1"/>
</dbReference>
<feature type="region of interest" description="Disordered" evidence="1">
    <location>
        <begin position="192"/>
        <end position="214"/>
    </location>
</feature>
<dbReference type="Gene3D" id="1.10.260.40">
    <property type="entry name" value="lambda repressor-like DNA-binding domains"/>
    <property type="match status" value="1"/>
</dbReference>